<evidence type="ECO:0000313" key="1">
    <source>
        <dbReference type="EMBL" id="MCY9523403.1"/>
    </source>
</evidence>
<protein>
    <recommendedName>
        <fullName evidence="3">Adhesin</fullName>
    </recommendedName>
</protein>
<keyword evidence="2" id="KW-1185">Reference proteome</keyword>
<feature type="non-terminal residue" evidence="1">
    <location>
        <position position="1"/>
    </location>
</feature>
<evidence type="ECO:0008006" key="3">
    <source>
        <dbReference type="Google" id="ProtNLM"/>
    </source>
</evidence>
<reference evidence="1 2" key="1">
    <citation type="submission" date="2022-05" db="EMBL/GenBank/DDBJ databases">
        <title>Genome Sequencing of Bee-Associated Microbes.</title>
        <authorList>
            <person name="Dunlap C."/>
        </authorList>
    </citation>
    <scope>NUCLEOTIDE SEQUENCE [LARGE SCALE GENOMIC DNA]</scope>
    <source>
        <strain evidence="1 2">NRRL NRS-1438</strain>
    </source>
</reference>
<gene>
    <name evidence="1" type="ORF">M5X09_27770</name>
</gene>
<organism evidence="1 2">
    <name type="scientific">Paenibacillus apiarius</name>
    <dbReference type="NCBI Taxonomy" id="46240"/>
    <lineage>
        <taxon>Bacteria</taxon>
        <taxon>Bacillati</taxon>
        <taxon>Bacillota</taxon>
        <taxon>Bacilli</taxon>
        <taxon>Bacillales</taxon>
        <taxon>Paenibacillaceae</taxon>
        <taxon>Paenibacillus</taxon>
    </lineage>
</organism>
<accession>A0ABT4E1B5</accession>
<sequence length="133" mass="14474">SNKGSGKIEGMPPIVQSRINLMNGSAQEGVGFNHVLDRHFNPSKNASQFTVTPDELKTILQSKEVVNTPVTRELKAKIELPDGTTEMQSRYLREVTLNSNLGIDKFSGSPTNIMTVLTDKHGNLVTATPGVIK</sequence>
<dbReference type="EMBL" id="JAMDLW010000068">
    <property type="protein sequence ID" value="MCY9523403.1"/>
    <property type="molecule type" value="Genomic_DNA"/>
</dbReference>
<name>A0ABT4E1B5_9BACL</name>
<proteinExistence type="predicted"/>
<comment type="caution">
    <text evidence="1">The sequence shown here is derived from an EMBL/GenBank/DDBJ whole genome shotgun (WGS) entry which is preliminary data.</text>
</comment>
<dbReference type="Proteomes" id="UP001207626">
    <property type="component" value="Unassembled WGS sequence"/>
</dbReference>
<evidence type="ECO:0000313" key="2">
    <source>
        <dbReference type="Proteomes" id="UP001207626"/>
    </source>
</evidence>